<comment type="caution">
    <text evidence="2">The sequence shown here is derived from an EMBL/GenBank/DDBJ whole genome shotgun (WGS) entry which is preliminary data.</text>
</comment>
<accession>A0ABT2CKB4</accession>
<feature type="transmembrane region" description="Helical" evidence="1">
    <location>
        <begin position="54"/>
        <end position="71"/>
    </location>
</feature>
<keyword evidence="1" id="KW-1133">Transmembrane helix</keyword>
<sequence length="114" mass="11694">MKQALAVESAARPTTGNPPGAGPRLLLALVPVVSLGLLGALPSLVLAWRTGRRAEWLAAVGFTAVTVAWLFEAVLTPEETHGAAFGLDLLLMSAATVGAAAHCLCVRPGRGERA</sequence>
<evidence type="ECO:0000256" key="1">
    <source>
        <dbReference type="SAM" id="Phobius"/>
    </source>
</evidence>
<proteinExistence type="predicted"/>
<keyword evidence="1" id="KW-0472">Membrane</keyword>
<dbReference type="RefSeq" id="WP_258789119.1">
    <property type="nucleotide sequence ID" value="NZ_JANUGQ010000017.1"/>
</dbReference>
<organism evidence="2 3">
    <name type="scientific">Streptomyces pyxinae</name>
    <dbReference type="NCBI Taxonomy" id="2970734"/>
    <lineage>
        <taxon>Bacteria</taxon>
        <taxon>Bacillati</taxon>
        <taxon>Actinomycetota</taxon>
        <taxon>Actinomycetes</taxon>
        <taxon>Kitasatosporales</taxon>
        <taxon>Streptomycetaceae</taxon>
        <taxon>Streptomyces</taxon>
    </lineage>
</organism>
<evidence type="ECO:0000313" key="2">
    <source>
        <dbReference type="EMBL" id="MCS0637854.1"/>
    </source>
</evidence>
<reference evidence="2" key="1">
    <citation type="submission" date="2022-08" db="EMBL/GenBank/DDBJ databases">
        <authorList>
            <person name="Somphong A."/>
            <person name="Phongsopitanun W."/>
        </authorList>
    </citation>
    <scope>NUCLEOTIDE SEQUENCE</scope>
    <source>
        <strain evidence="2">LP05-1</strain>
    </source>
</reference>
<gene>
    <name evidence="2" type="ORF">NX801_19740</name>
</gene>
<keyword evidence="3" id="KW-1185">Reference proteome</keyword>
<feature type="transmembrane region" description="Helical" evidence="1">
    <location>
        <begin position="83"/>
        <end position="106"/>
    </location>
</feature>
<feature type="transmembrane region" description="Helical" evidence="1">
    <location>
        <begin position="25"/>
        <end position="47"/>
    </location>
</feature>
<dbReference type="Proteomes" id="UP001431313">
    <property type="component" value="Unassembled WGS sequence"/>
</dbReference>
<dbReference type="EMBL" id="JANUGQ010000017">
    <property type="protein sequence ID" value="MCS0637854.1"/>
    <property type="molecule type" value="Genomic_DNA"/>
</dbReference>
<keyword evidence="1" id="KW-0812">Transmembrane</keyword>
<name>A0ABT2CKB4_9ACTN</name>
<evidence type="ECO:0000313" key="3">
    <source>
        <dbReference type="Proteomes" id="UP001431313"/>
    </source>
</evidence>
<protein>
    <submittedName>
        <fullName evidence="2">Uncharacterized protein</fullName>
    </submittedName>
</protein>